<organism evidence="2 3">
    <name type="scientific">Biomphalaria glabrata</name>
    <name type="common">Bloodfluke planorb</name>
    <name type="synonym">Freshwater snail</name>
    <dbReference type="NCBI Taxonomy" id="6526"/>
    <lineage>
        <taxon>Eukaryota</taxon>
        <taxon>Metazoa</taxon>
        <taxon>Spiralia</taxon>
        <taxon>Lophotrochozoa</taxon>
        <taxon>Mollusca</taxon>
        <taxon>Gastropoda</taxon>
        <taxon>Heterobranchia</taxon>
        <taxon>Euthyneura</taxon>
        <taxon>Panpulmonata</taxon>
        <taxon>Hygrophila</taxon>
        <taxon>Lymnaeoidea</taxon>
        <taxon>Planorbidae</taxon>
        <taxon>Biomphalaria</taxon>
    </lineage>
</organism>
<name>A0A9W2ZL90_BIOGL</name>
<evidence type="ECO:0000313" key="2">
    <source>
        <dbReference type="Proteomes" id="UP001165740"/>
    </source>
</evidence>
<reference evidence="3" key="1">
    <citation type="submission" date="2025-08" db="UniProtKB">
        <authorList>
            <consortium name="RefSeq"/>
        </authorList>
    </citation>
    <scope>IDENTIFICATION</scope>
</reference>
<feature type="region of interest" description="Disordered" evidence="1">
    <location>
        <begin position="173"/>
        <end position="201"/>
    </location>
</feature>
<protein>
    <submittedName>
        <fullName evidence="3">Uncharacterized protein LOC129924536</fullName>
    </submittedName>
</protein>
<keyword evidence="2" id="KW-1185">Reference proteome</keyword>
<feature type="compositionally biased region" description="Basic and acidic residues" evidence="1">
    <location>
        <begin position="186"/>
        <end position="200"/>
    </location>
</feature>
<sequence>MASVKLLDELNLKELKQELKWRGLKYYERNNETLKERLRQALVDEEEDPNTFLFELEPDVVELLITFKKQMLAGFQNVINGDSQKETDEETKEETETNSSTNAFAAEMSASISQTEHDNVVSFPKLVAEDIKDICQSASVDGRNSNPGGCTQMFCKNFVCRALQGERQLQGTHRQGLHPADVCPADETRVRSPGDGHVSELEPDAEDEELSQVECCQLAPLVCPPDKPEDDVCHNFPYCEPEIQPPSLSLQSPMKKPVRPTILVTLVLTSYPSPSVKWLLSVVSD</sequence>
<proteinExistence type="predicted"/>
<dbReference type="AlphaFoldDB" id="A0A9W2ZL90"/>
<evidence type="ECO:0000256" key="1">
    <source>
        <dbReference type="SAM" id="MobiDB-lite"/>
    </source>
</evidence>
<dbReference type="RefSeq" id="XP_055875755.1">
    <property type="nucleotide sequence ID" value="XM_056019780.1"/>
</dbReference>
<accession>A0A9W2ZL90</accession>
<evidence type="ECO:0000313" key="3">
    <source>
        <dbReference type="RefSeq" id="XP_055875755.1"/>
    </source>
</evidence>
<dbReference type="Proteomes" id="UP001165740">
    <property type="component" value="Chromosome 2"/>
</dbReference>
<dbReference type="GeneID" id="129924536"/>
<gene>
    <name evidence="3" type="primary">LOC129924536</name>
</gene>